<dbReference type="PANTHER" id="PTHR13152:SF0">
    <property type="entry name" value="GENERAL TRANSCRIPTION FACTOR IIH SUBUNIT 4"/>
    <property type="match status" value="1"/>
</dbReference>
<evidence type="ECO:0000256" key="1">
    <source>
        <dbReference type="RuleBase" id="RU364024"/>
    </source>
</evidence>
<accession>A0A7J6WRM3</accession>
<comment type="similarity">
    <text evidence="1">Belongs to the TFB2 family.</text>
</comment>
<evidence type="ECO:0000313" key="2">
    <source>
        <dbReference type="EMBL" id="KAF5200031.1"/>
    </source>
</evidence>
<proteinExistence type="inferred from homology"/>
<comment type="function">
    <text evidence="1">Component of the general transcription and DNA repair factor IIH (TFIIH) core complex which is involved in general and transcription-coupled nucleotide excision repair (NER) of damaged DNA.</text>
</comment>
<comment type="subcellular location">
    <subcellularLocation>
        <location evidence="1">Nucleus</location>
    </subcellularLocation>
</comment>
<dbReference type="GO" id="GO:0005675">
    <property type="term" value="C:transcription factor TFIIH holo complex"/>
    <property type="evidence" value="ECO:0007669"/>
    <property type="project" value="TreeGrafter"/>
</dbReference>
<dbReference type="GO" id="GO:0006289">
    <property type="term" value="P:nucleotide-excision repair"/>
    <property type="evidence" value="ECO:0007669"/>
    <property type="project" value="InterPro"/>
</dbReference>
<keyword evidence="1" id="KW-0539">Nucleus</keyword>
<dbReference type="GO" id="GO:0003690">
    <property type="term" value="F:double-stranded DNA binding"/>
    <property type="evidence" value="ECO:0007669"/>
    <property type="project" value="TreeGrafter"/>
</dbReference>
<keyword evidence="1" id="KW-0804">Transcription</keyword>
<keyword evidence="1" id="KW-0227">DNA damage</keyword>
<evidence type="ECO:0000313" key="3">
    <source>
        <dbReference type="Proteomes" id="UP000554482"/>
    </source>
</evidence>
<dbReference type="GO" id="GO:0001671">
    <property type="term" value="F:ATPase activator activity"/>
    <property type="evidence" value="ECO:0007669"/>
    <property type="project" value="InterPro"/>
</dbReference>
<sequence>MHFHLGEGSRCGFSRSDSNYLGLSFHVCGKAYNINTLTEFQRNVVKYIAEIGLLKLQQPMNQSWFIPTKLVTNLSDLSSYKQQGIVLVETNFRMYAYTSSRLPMALFRVEYQLPNLINL</sequence>
<reference evidence="2 3" key="1">
    <citation type="submission" date="2020-06" db="EMBL/GenBank/DDBJ databases">
        <title>Transcriptomic and genomic resources for Thalictrum thalictroides and T. hernandezii: Facilitating candidate gene discovery in an emerging model plant lineage.</title>
        <authorList>
            <person name="Arias T."/>
            <person name="Riano-Pachon D.M."/>
            <person name="Di Stilio V.S."/>
        </authorList>
    </citation>
    <scope>NUCLEOTIDE SEQUENCE [LARGE SCALE GENOMIC DNA]</scope>
    <source>
        <strain evidence="3">cv. WT478/WT964</strain>
        <tissue evidence="2">Leaves</tissue>
    </source>
</reference>
<protein>
    <recommendedName>
        <fullName evidence="1">RNA polymerase II transcription factor B subunit 2</fullName>
    </recommendedName>
</protein>
<keyword evidence="1" id="KW-0234">DNA repair</keyword>
<dbReference type="EMBL" id="JABWDY010011187">
    <property type="protein sequence ID" value="KAF5200031.1"/>
    <property type="molecule type" value="Genomic_DNA"/>
</dbReference>
<name>A0A7J6WRM3_THATH</name>
<dbReference type="GO" id="GO:0000439">
    <property type="term" value="C:transcription factor TFIIH core complex"/>
    <property type="evidence" value="ECO:0007669"/>
    <property type="project" value="InterPro"/>
</dbReference>
<keyword evidence="3" id="KW-1185">Reference proteome</keyword>
<dbReference type="OrthoDB" id="1729518at2759"/>
<comment type="caution">
    <text evidence="2">The sequence shown here is derived from an EMBL/GenBank/DDBJ whole genome shotgun (WGS) entry which is preliminary data.</text>
</comment>
<dbReference type="Pfam" id="PF03849">
    <property type="entry name" value="Tfb2"/>
    <property type="match status" value="1"/>
</dbReference>
<dbReference type="PANTHER" id="PTHR13152">
    <property type="entry name" value="TFIIH, POLYPEPTIDE 4"/>
    <property type="match status" value="1"/>
</dbReference>
<dbReference type="AlphaFoldDB" id="A0A7J6WRM3"/>
<gene>
    <name evidence="2" type="ORF">FRX31_010380</name>
</gene>
<organism evidence="2 3">
    <name type="scientific">Thalictrum thalictroides</name>
    <name type="common">Rue-anemone</name>
    <name type="synonym">Anemone thalictroides</name>
    <dbReference type="NCBI Taxonomy" id="46969"/>
    <lineage>
        <taxon>Eukaryota</taxon>
        <taxon>Viridiplantae</taxon>
        <taxon>Streptophyta</taxon>
        <taxon>Embryophyta</taxon>
        <taxon>Tracheophyta</taxon>
        <taxon>Spermatophyta</taxon>
        <taxon>Magnoliopsida</taxon>
        <taxon>Ranunculales</taxon>
        <taxon>Ranunculaceae</taxon>
        <taxon>Thalictroideae</taxon>
        <taxon>Thalictrum</taxon>
    </lineage>
</organism>
<dbReference type="Proteomes" id="UP000554482">
    <property type="component" value="Unassembled WGS sequence"/>
</dbReference>
<dbReference type="InterPro" id="IPR004598">
    <property type="entry name" value="TFIIH_p52/Tfb2"/>
</dbReference>
<keyword evidence="1" id="KW-0805">Transcription regulation</keyword>